<evidence type="ECO:0000256" key="1">
    <source>
        <dbReference type="SAM" id="MobiDB-lite"/>
    </source>
</evidence>
<dbReference type="EMBL" id="JARBJD010000175">
    <property type="protein sequence ID" value="KAK2948507.1"/>
    <property type="molecule type" value="Genomic_DNA"/>
</dbReference>
<feature type="compositionally biased region" description="Basic and acidic residues" evidence="1">
    <location>
        <begin position="1627"/>
        <end position="1644"/>
    </location>
</feature>
<proteinExistence type="predicted"/>
<feature type="compositionally biased region" description="Low complexity" evidence="1">
    <location>
        <begin position="1191"/>
        <end position="1210"/>
    </location>
</feature>
<feature type="compositionally biased region" description="Basic and acidic residues" evidence="1">
    <location>
        <begin position="1654"/>
        <end position="1665"/>
    </location>
</feature>
<sequence>MTFIANSSPWYFSVPKEDQQTTVNEDDDSRTTSTNGVLIPLISFRALLLVEDILVGIRYDGPDARWLTHFRSSPLTAADKVREALRLPHEMNIHLRNGMEDTWHFRNEESSNDSLCFAFAETFVFVDSEDRKWNGQRNILRFFDVITRIRDIIFLSSMTLPDFPIYHQISSYVPHHPKHLQTFTAECELPSPPCETLNSARGLLLCDTGLTLSLCEVILNFSEHTLQFHEFFLFSVPPTTSLLLSVPDANLLKQTVQHFTRTSLDNFGLPQLSDLLEALNVSEHSRPINTETPQIDQSSITPHIHHPSAREFPTNSSQPFAQTLREILVAYDLSNRPLLIFDANRYKTGQDSLHPSFALFDTAGFSLYTALDHFYRFEYGYPLEVSPLFVIFIPSFSYFVKATLDHVPPSKTTHKHRISDVNSKLLIGGGEEIISVIQGKVQKQFFPDKYIQGAALATCSYFYIRQSPNIHLPPRPISADANYTVLPLINLDDGTQICIKKYDTKVFLSSARNQPLLLNLDKGTFVNVPQGDDFSSNPMSVHTVSPFLSMQMGEGHRIEQSLMVGGGIGKAGSINVLTSAHSLVPMQRGQWFDKLPTIFSTKLFAGMSLYSILLISEHCKGNTEYEKKQMNEEQALRLAMLNESFTKAMSIAETSDEILKKTFTPDHLITHNVFPMSSPSCSRPPLRYPEYKSTELALRPKDPSVINGASVGVDSFHRTLTLAGAQGALVQVTSCEIRIVPTVRYEGQIVMVGKEKNRATLSITAEPIFPNVAEGLCWRPPAMHTIDQVDYFLDHIDCSVCPCHLRAKKKRKEARGRKDNPQQRAEDDEKDIEPCRGWMGSIRFVELELASVTDNLIAASCGSTVFVHLWVPSKPSLRGVNVTDAKGKPNYIISKPQLQHISTLTFPSRVTALSTTTICGRPFLLVGCADEPSVRLFRADDYVTAMNSKRVIEQYWDESRFDSLNDPTIQYLSRPSPAAEFQRLSRHWFGKDGPKEGCVGKERQKLREYLFVEVGPKSGLFLRNIHTSNCVMTELFRMDLEFNPVSILMTTFDRRLKGKAFDKLVVTEKDRQSAAKGLERLKQPFLSNSTSSSTPTSETQKQEEGKKQEEEPEVVTDDSSSDFEPSPNIPWPAPVSLSLVPTNSAAGSHPSRIHTQTDGVAILVGCYHGGFSSTLLPLSDILDFPPHPSKTGTTSDSSQTGQTGSVQHTGQPGGTRKGEKLKSPNETNSDGQRSIFSPIPEIRTCYIGRSRVMIVDNSTVVYLLNEKTYMLSWHDTLGEFQWVAVQSQGPLHALVPVTVAEDDDEMAKSKSDELLAESGGKRKSTEPPKSPNSSHFDEKSVSSSPELFFRDPDTPFGHSLLNKPPSMADPLTTSIPAPKALNPGDNFTLAWISHVDRVFPDHVTAAYNLLLPRVHFGDVWQSGQKQMLEEFRREEMKMFQRYCEQNVADEKKFSYTGPPMLLSSGRYVDVRVINGLSPLPLSSATYRALFPTAHLIVSATKEVQNVYRARKAYFVSRRASTLSPTSVKSVLGEKDETEDENKSVEGIGKDEEQSSEAQVSQVDDADSISSMLKDLPFESLRVTDLPLPTAPLELGEWKEEEGATLSLQPQREDGRPFTSDEEEDVDWTVRVREGECGDEGGRMWEDEEIPEPPETTHEEISPKEV</sequence>
<feature type="compositionally biased region" description="Low complexity" evidence="1">
    <location>
        <begin position="1087"/>
        <end position="1099"/>
    </location>
</feature>
<feature type="compositionally biased region" description="Basic and acidic residues" evidence="1">
    <location>
        <begin position="1100"/>
        <end position="1109"/>
    </location>
</feature>
<comment type="caution">
    <text evidence="2">The sequence shown here is derived from an EMBL/GenBank/DDBJ whole genome shotgun (WGS) entry which is preliminary data.</text>
</comment>
<protein>
    <submittedName>
        <fullName evidence="2">Uncharacterized protein</fullName>
    </submittedName>
</protein>
<accession>A0ABQ9XCX8</accession>
<feature type="region of interest" description="Disordered" evidence="1">
    <location>
        <begin position="811"/>
        <end position="831"/>
    </location>
</feature>
<feature type="region of interest" description="Disordered" evidence="1">
    <location>
        <begin position="1303"/>
        <end position="1344"/>
    </location>
</feature>
<name>A0ABQ9XCX8_9EUKA</name>
<feature type="compositionally biased region" description="Basic and acidic residues" evidence="1">
    <location>
        <begin position="816"/>
        <end position="827"/>
    </location>
</feature>
<organism evidence="2 3">
    <name type="scientific">Blattamonas nauphoetae</name>
    <dbReference type="NCBI Taxonomy" id="2049346"/>
    <lineage>
        <taxon>Eukaryota</taxon>
        <taxon>Metamonada</taxon>
        <taxon>Preaxostyla</taxon>
        <taxon>Oxymonadida</taxon>
        <taxon>Blattamonas</taxon>
    </lineage>
</organism>
<reference evidence="2 3" key="1">
    <citation type="journal article" date="2022" name="bioRxiv">
        <title>Genomics of Preaxostyla Flagellates Illuminates Evolutionary Transitions and the Path Towards Mitochondrial Loss.</title>
        <authorList>
            <person name="Novak L.V.F."/>
            <person name="Treitli S.C."/>
            <person name="Pyrih J."/>
            <person name="Halakuc P."/>
            <person name="Pipaliya S.V."/>
            <person name="Vacek V."/>
            <person name="Brzon O."/>
            <person name="Soukal P."/>
            <person name="Eme L."/>
            <person name="Dacks J.B."/>
            <person name="Karnkowska A."/>
            <person name="Elias M."/>
            <person name="Hampl V."/>
        </authorList>
    </citation>
    <scope>NUCLEOTIDE SEQUENCE [LARGE SCALE GENOMIC DNA]</scope>
    <source>
        <strain evidence="2">NAU3</strain>
        <tissue evidence="2">Gut</tissue>
    </source>
</reference>
<feature type="region of interest" description="Disordered" evidence="1">
    <location>
        <begin position="1077"/>
        <end position="1135"/>
    </location>
</feature>
<feature type="compositionally biased region" description="Polar residues" evidence="1">
    <location>
        <begin position="1224"/>
        <end position="1235"/>
    </location>
</feature>
<dbReference type="Proteomes" id="UP001281761">
    <property type="component" value="Unassembled WGS sequence"/>
</dbReference>
<evidence type="ECO:0000313" key="3">
    <source>
        <dbReference type="Proteomes" id="UP001281761"/>
    </source>
</evidence>
<feature type="region of interest" description="Disordered" evidence="1">
    <location>
        <begin position="1525"/>
        <end position="1565"/>
    </location>
</feature>
<feature type="region of interest" description="Disordered" evidence="1">
    <location>
        <begin position="1186"/>
        <end position="1235"/>
    </location>
</feature>
<evidence type="ECO:0000313" key="2">
    <source>
        <dbReference type="EMBL" id="KAK2948507.1"/>
    </source>
</evidence>
<feature type="region of interest" description="Disordered" evidence="1">
    <location>
        <begin position="1595"/>
        <end position="1665"/>
    </location>
</feature>
<feature type="compositionally biased region" description="Basic and acidic residues" evidence="1">
    <location>
        <begin position="1540"/>
        <end position="1552"/>
    </location>
</feature>
<feature type="compositionally biased region" description="Basic and acidic residues" evidence="1">
    <location>
        <begin position="1306"/>
        <end position="1326"/>
    </location>
</feature>
<gene>
    <name evidence="2" type="ORF">BLNAU_16576</name>
</gene>
<feature type="compositionally biased region" description="Acidic residues" evidence="1">
    <location>
        <begin position="1110"/>
        <end position="1121"/>
    </location>
</feature>
<keyword evidence="3" id="KW-1185">Reference proteome</keyword>